<accession>A0A228HMH2</accession>
<feature type="region of interest" description="Disordered" evidence="1">
    <location>
        <begin position="1"/>
        <end position="30"/>
    </location>
</feature>
<comment type="caution">
    <text evidence="2">The sequence shown here is derived from an EMBL/GenBank/DDBJ whole genome shotgun (WGS) entry which is preliminary data.</text>
</comment>
<protein>
    <submittedName>
        <fullName evidence="2">Uncharacterized protein</fullName>
    </submittedName>
</protein>
<dbReference type="Proteomes" id="UP000214600">
    <property type="component" value="Unassembled WGS sequence"/>
</dbReference>
<dbReference type="AlphaFoldDB" id="A0A228HMH2"/>
<evidence type="ECO:0000313" key="2">
    <source>
        <dbReference type="EMBL" id="OXI31092.1"/>
    </source>
</evidence>
<reference evidence="3" key="1">
    <citation type="submission" date="2017-06" db="EMBL/GenBank/DDBJ databases">
        <authorList>
            <person name="LiPuma J."/>
            <person name="Spilker T."/>
        </authorList>
    </citation>
    <scope>NUCLEOTIDE SEQUENCE [LARGE SCALE GENOMIC DNA]</scope>
    <source>
        <strain evidence="3">AU17325</strain>
    </source>
</reference>
<dbReference type="EMBL" id="NKFA01000045">
    <property type="protein sequence ID" value="OXI31092.1"/>
    <property type="molecule type" value="Genomic_DNA"/>
</dbReference>
<reference evidence="2 3" key="2">
    <citation type="submission" date="2017-08" db="EMBL/GenBank/DDBJ databases">
        <title>WGS of novel Burkholderia cepaca complex species.</title>
        <authorList>
            <person name="Lipuma J."/>
            <person name="Spilker T."/>
        </authorList>
    </citation>
    <scope>NUCLEOTIDE SEQUENCE [LARGE SCALE GENOMIC DNA]</scope>
    <source>
        <strain evidence="2 3">AU17325</strain>
    </source>
</reference>
<gene>
    <name evidence="2" type="ORF">CFB84_42615</name>
</gene>
<sequence length="85" mass="9584">MGESRMLTRDQDTCPHTEQRPVENRSIEPDGNEVVDVEHVELSTMDDIDLHRVKCRLCGKIDYYSGAARAFYEDGIKSPGISGLE</sequence>
<evidence type="ECO:0000256" key="1">
    <source>
        <dbReference type="SAM" id="MobiDB-lite"/>
    </source>
</evidence>
<name>A0A228HMH2_9BURK</name>
<organism evidence="2 3">
    <name type="scientific">Burkholderia aenigmatica</name>
    <dbReference type="NCBI Taxonomy" id="2015348"/>
    <lineage>
        <taxon>Bacteria</taxon>
        <taxon>Pseudomonadati</taxon>
        <taxon>Pseudomonadota</taxon>
        <taxon>Betaproteobacteria</taxon>
        <taxon>Burkholderiales</taxon>
        <taxon>Burkholderiaceae</taxon>
        <taxon>Burkholderia</taxon>
        <taxon>Burkholderia cepacia complex</taxon>
    </lineage>
</organism>
<evidence type="ECO:0000313" key="3">
    <source>
        <dbReference type="Proteomes" id="UP000214600"/>
    </source>
</evidence>
<feature type="compositionally biased region" description="Basic and acidic residues" evidence="1">
    <location>
        <begin position="1"/>
        <end position="28"/>
    </location>
</feature>
<proteinExistence type="predicted"/>